<proteinExistence type="predicted"/>
<dbReference type="SUPFAM" id="SSF47413">
    <property type="entry name" value="lambda repressor-like DNA-binding domains"/>
    <property type="match status" value="1"/>
</dbReference>
<gene>
    <name evidence="2" type="ORF">HLB44_00385</name>
</gene>
<dbReference type="Proteomes" id="UP000737171">
    <property type="component" value="Unassembled WGS sequence"/>
</dbReference>
<comment type="caution">
    <text evidence="2">The sequence shown here is derived from an EMBL/GenBank/DDBJ whole genome shotgun (WGS) entry which is preliminary data.</text>
</comment>
<dbReference type="PROSITE" id="PS50943">
    <property type="entry name" value="HTH_CROC1"/>
    <property type="match status" value="1"/>
</dbReference>
<accession>A0ABX2E9K0</accession>
<sequence>MDYPLKMADQLRPQLRALRKQRGMTQARLGEAIGVTQARIVEIEANPGVVNLQQIMQVLNALGAALVIRDTDEPAAKAEPGARQGQW</sequence>
<evidence type="ECO:0000313" key="3">
    <source>
        <dbReference type="Proteomes" id="UP000737171"/>
    </source>
</evidence>
<dbReference type="CDD" id="cd00093">
    <property type="entry name" value="HTH_XRE"/>
    <property type="match status" value="1"/>
</dbReference>
<name>A0ABX2E9K0_9BURK</name>
<keyword evidence="3" id="KW-1185">Reference proteome</keyword>
<feature type="domain" description="HTH cro/C1-type" evidence="1">
    <location>
        <begin position="15"/>
        <end position="69"/>
    </location>
</feature>
<protein>
    <submittedName>
        <fullName evidence="2">Helix-turn-helix transcriptional regulator</fullName>
    </submittedName>
</protein>
<dbReference type="Gene3D" id="1.10.260.40">
    <property type="entry name" value="lambda repressor-like DNA-binding domains"/>
    <property type="match status" value="1"/>
</dbReference>
<evidence type="ECO:0000259" key="1">
    <source>
        <dbReference type="PROSITE" id="PS50943"/>
    </source>
</evidence>
<reference evidence="2 3" key="1">
    <citation type="submission" date="2020-05" db="EMBL/GenBank/DDBJ databases">
        <title>Aquincola sp. isolate from soil.</title>
        <authorList>
            <person name="Han J."/>
            <person name="Kim D.-U."/>
        </authorList>
    </citation>
    <scope>NUCLEOTIDE SEQUENCE [LARGE SCALE GENOMIC DNA]</scope>
    <source>
        <strain evidence="2 3">S2</strain>
    </source>
</reference>
<dbReference type="RefSeq" id="WP_173119474.1">
    <property type="nucleotide sequence ID" value="NZ_JABRWJ010000001.1"/>
</dbReference>
<dbReference type="Pfam" id="PF01381">
    <property type="entry name" value="HTH_3"/>
    <property type="match status" value="1"/>
</dbReference>
<dbReference type="EMBL" id="JABRWJ010000001">
    <property type="protein sequence ID" value="NRF65430.1"/>
    <property type="molecule type" value="Genomic_DNA"/>
</dbReference>
<evidence type="ECO:0000313" key="2">
    <source>
        <dbReference type="EMBL" id="NRF65430.1"/>
    </source>
</evidence>
<dbReference type="InterPro" id="IPR001387">
    <property type="entry name" value="Cro/C1-type_HTH"/>
</dbReference>
<dbReference type="SMART" id="SM00530">
    <property type="entry name" value="HTH_XRE"/>
    <property type="match status" value="1"/>
</dbReference>
<organism evidence="2 3">
    <name type="scientific">Pseudaquabacterium terrae</name>
    <dbReference type="NCBI Taxonomy" id="2732868"/>
    <lineage>
        <taxon>Bacteria</taxon>
        <taxon>Pseudomonadati</taxon>
        <taxon>Pseudomonadota</taxon>
        <taxon>Betaproteobacteria</taxon>
        <taxon>Burkholderiales</taxon>
        <taxon>Sphaerotilaceae</taxon>
        <taxon>Pseudaquabacterium</taxon>
    </lineage>
</organism>
<dbReference type="InterPro" id="IPR010982">
    <property type="entry name" value="Lambda_DNA-bd_dom_sf"/>
</dbReference>